<feature type="compositionally biased region" description="Low complexity" evidence="2">
    <location>
        <begin position="97"/>
        <end position="108"/>
    </location>
</feature>
<gene>
    <name evidence="3" type="ORF">FVF75_09085</name>
</gene>
<feature type="region of interest" description="Disordered" evidence="2">
    <location>
        <begin position="28"/>
        <end position="47"/>
    </location>
</feature>
<feature type="compositionally biased region" description="Basic and acidic residues" evidence="2">
    <location>
        <begin position="28"/>
        <end position="37"/>
    </location>
</feature>
<dbReference type="EMBL" id="VSIY01000006">
    <property type="protein sequence ID" value="TYB81272.1"/>
    <property type="molecule type" value="Genomic_DNA"/>
</dbReference>
<sequence length="256" mass="27567">MTDRNDPKSIQDIERDIARERAELSDKIEHLRDEYSPERLIQSAGETLRREGAGLARAAGRTMRDHPVATTVTGLGLAALIVGATAAARKERGGASGSDDGYAGSRASLPDLHGDEGGPSVGERMKSRAAEMRAAIHEGTEELSEAARERVRAAREKAIEAQHKLEHQIRRGASEARDQAREHPLVAGALALAIGAAVGAALPRTRTEDATLGRTRDRLLDEADQVLREELRALREAGEAALAEGREAAASVWERR</sequence>
<accession>A0A5D0RIC3</accession>
<dbReference type="InterPro" id="IPR022062">
    <property type="entry name" value="DUF3618"/>
</dbReference>
<evidence type="ECO:0000256" key="1">
    <source>
        <dbReference type="SAM" id="Coils"/>
    </source>
</evidence>
<protein>
    <submittedName>
        <fullName evidence="3">DUF3618 domain-containing protein</fullName>
    </submittedName>
</protein>
<feature type="region of interest" description="Disordered" evidence="2">
    <location>
        <begin position="86"/>
        <end position="123"/>
    </location>
</feature>
<keyword evidence="1" id="KW-0175">Coiled coil</keyword>
<feature type="coiled-coil region" evidence="1">
    <location>
        <begin position="129"/>
        <end position="164"/>
    </location>
</feature>
<organism evidence="3 4">
    <name type="scientific">Maritimibacter fusiformis</name>
    <dbReference type="NCBI Taxonomy" id="2603819"/>
    <lineage>
        <taxon>Bacteria</taxon>
        <taxon>Pseudomonadati</taxon>
        <taxon>Pseudomonadota</taxon>
        <taxon>Alphaproteobacteria</taxon>
        <taxon>Rhodobacterales</taxon>
        <taxon>Roseobacteraceae</taxon>
        <taxon>Maritimibacter</taxon>
    </lineage>
</organism>
<evidence type="ECO:0000313" key="3">
    <source>
        <dbReference type="EMBL" id="TYB81272.1"/>
    </source>
</evidence>
<dbReference type="Proteomes" id="UP000322080">
    <property type="component" value="Unassembled WGS sequence"/>
</dbReference>
<dbReference type="Pfam" id="PF12277">
    <property type="entry name" value="DUF3618"/>
    <property type="match status" value="1"/>
</dbReference>
<reference evidence="3 4" key="1">
    <citation type="submission" date="2019-08" db="EMBL/GenBank/DDBJ databases">
        <title>Identification of a novel species of the genus Boseongicola.</title>
        <authorList>
            <person name="Zhang X.-Q."/>
        </authorList>
    </citation>
    <scope>NUCLEOTIDE SEQUENCE [LARGE SCALE GENOMIC DNA]</scope>
    <source>
        <strain evidence="3 4">HY14</strain>
    </source>
</reference>
<evidence type="ECO:0000313" key="4">
    <source>
        <dbReference type="Proteomes" id="UP000322080"/>
    </source>
</evidence>
<comment type="caution">
    <text evidence="3">The sequence shown here is derived from an EMBL/GenBank/DDBJ whole genome shotgun (WGS) entry which is preliminary data.</text>
</comment>
<name>A0A5D0RIC3_9RHOB</name>
<proteinExistence type="predicted"/>
<keyword evidence="4" id="KW-1185">Reference proteome</keyword>
<dbReference type="AlphaFoldDB" id="A0A5D0RIC3"/>
<evidence type="ECO:0000256" key="2">
    <source>
        <dbReference type="SAM" id="MobiDB-lite"/>
    </source>
</evidence>
<dbReference type="RefSeq" id="WP_148377666.1">
    <property type="nucleotide sequence ID" value="NZ_VSIY01000006.1"/>
</dbReference>